<dbReference type="Proteomes" id="UP000324222">
    <property type="component" value="Unassembled WGS sequence"/>
</dbReference>
<keyword evidence="2" id="KW-1185">Reference proteome</keyword>
<reference evidence="1 2" key="1">
    <citation type="submission" date="2019-05" db="EMBL/GenBank/DDBJ databases">
        <title>Another draft genome of Portunus trituberculatus and its Hox gene families provides insights of decapod evolution.</title>
        <authorList>
            <person name="Jeong J.-H."/>
            <person name="Song I."/>
            <person name="Kim S."/>
            <person name="Choi T."/>
            <person name="Kim D."/>
            <person name="Ryu S."/>
            <person name="Kim W."/>
        </authorList>
    </citation>
    <scope>NUCLEOTIDE SEQUENCE [LARGE SCALE GENOMIC DNA]</scope>
    <source>
        <tissue evidence="1">Muscle</tissue>
    </source>
</reference>
<name>A0A5B7IGR8_PORTR</name>
<proteinExistence type="predicted"/>
<comment type="caution">
    <text evidence="1">The sequence shown here is derived from an EMBL/GenBank/DDBJ whole genome shotgun (WGS) entry which is preliminary data.</text>
</comment>
<organism evidence="1 2">
    <name type="scientific">Portunus trituberculatus</name>
    <name type="common">Swimming crab</name>
    <name type="synonym">Neptunus trituberculatus</name>
    <dbReference type="NCBI Taxonomy" id="210409"/>
    <lineage>
        <taxon>Eukaryota</taxon>
        <taxon>Metazoa</taxon>
        <taxon>Ecdysozoa</taxon>
        <taxon>Arthropoda</taxon>
        <taxon>Crustacea</taxon>
        <taxon>Multicrustacea</taxon>
        <taxon>Malacostraca</taxon>
        <taxon>Eumalacostraca</taxon>
        <taxon>Eucarida</taxon>
        <taxon>Decapoda</taxon>
        <taxon>Pleocyemata</taxon>
        <taxon>Brachyura</taxon>
        <taxon>Eubrachyura</taxon>
        <taxon>Portunoidea</taxon>
        <taxon>Portunidae</taxon>
        <taxon>Portuninae</taxon>
        <taxon>Portunus</taxon>
    </lineage>
</organism>
<sequence length="49" mass="5368">MQNITRLPISAAREGVTIATKNLPCGAVVTFRHRAEQCQRASRSQGLMV</sequence>
<evidence type="ECO:0000313" key="2">
    <source>
        <dbReference type="Proteomes" id="UP000324222"/>
    </source>
</evidence>
<gene>
    <name evidence="1" type="ORF">E2C01_076019</name>
</gene>
<accession>A0A5B7IGR8</accession>
<protein>
    <submittedName>
        <fullName evidence="1">Uncharacterized protein</fullName>
    </submittedName>
</protein>
<dbReference type="AlphaFoldDB" id="A0A5B7IGR8"/>
<dbReference type="EMBL" id="VSRR010056879">
    <property type="protein sequence ID" value="MPC81405.1"/>
    <property type="molecule type" value="Genomic_DNA"/>
</dbReference>
<evidence type="ECO:0000313" key="1">
    <source>
        <dbReference type="EMBL" id="MPC81405.1"/>
    </source>
</evidence>